<dbReference type="PANTHER" id="PTHR35848:SF6">
    <property type="entry name" value="CUPIN TYPE-2 DOMAIN-CONTAINING PROTEIN"/>
    <property type="match status" value="1"/>
</dbReference>
<sequence length="114" mass="12366">MEARVFDLDDLGWQRLRQDLTTGVSAKPLHAAAAGGLKLMLTRVEPGGEFARHADPYHHLFWFVEGEGVGWLGDKTYAISPGRVAQVPAGTSHGYRNTGDVDLVLLTVNLPVGE</sequence>
<dbReference type="EMBL" id="AP024355">
    <property type="protein sequence ID" value="BCR06112.1"/>
    <property type="molecule type" value="Genomic_DNA"/>
</dbReference>
<feature type="domain" description="Cupin type-2" evidence="2">
    <location>
        <begin position="41"/>
        <end position="108"/>
    </location>
</feature>
<keyword evidence="1" id="KW-0479">Metal-binding</keyword>
<dbReference type="PANTHER" id="PTHR35848">
    <property type="entry name" value="OXALATE-BINDING PROTEIN"/>
    <property type="match status" value="1"/>
</dbReference>
<dbReference type="Gene3D" id="2.60.120.10">
    <property type="entry name" value="Jelly Rolls"/>
    <property type="match status" value="1"/>
</dbReference>
<protein>
    <recommendedName>
        <fullName evidence="2">Cupin type-2 domain-containing protein</fullName>
    </recommendedName>
</protein>
<dbReference type="InterPro" id="IPR013096">
    <property type="entry name" value="Cupin_2"/>
</dbReference>
<keyword evidence="4" id="KW-1185">Reference proteome</keyword>
<evidence type="ECO:0000313" key="4">
    <source>
        <dbReference type="Proteomes" id="UP001319827"/>
    </source>
</evidence>
<name>A0ABM8HW13_9BACT</name>
<dbReference type="Proteomes" id="UP001319827">
    <property type="component" value="Chromosome"/>
</dbReference>
<reference evidence="3 4" key="2">
    <citation type="journal article" date="2021" name="Int. J. Syst. Evol. Microbiol.">
        <title>Isolation and Polyphasic Characterization of Desulfuromonas versatilis sp. Nov., an Electrogenic Bacteria Capable of Versatile Metabolism Isolated from a Graphene Oxide-Reducing Enrichment Culture.</title>
        <authorList>
            <person name="Xie L."/>
            <person name="Yoshida N."/>
            <person name="Ishii S."/>
            <person name="Meng L."/>
        </authorList>
    </citation>
    <scope>NUCLEOTIDE SEQUENCE [LARGE SCALE GENOMIC DNA]</scope>
    <source>
        <strain evidence="3 4">NIT-T3</strain>
    </source>
</reference>
<accession>A0ABM8HW13</accession>
<evidence type="ECO:0000313" key="3">
    <source>
        <dbReference type="EMBL" id="BCR06112.1"/>
    </source>
</evidence>
<dbReference type="InterPro" id="IPR011051">
    <property type="entry name" value="RmlC_Cupin_sf"/>
</dbReference>
<evidence type="ECO:0000259" key="2">
    <source>
        <dbReference type="Pfam" id="PF07883"/>
    </source>
</evidence>
<dbReference type="InterPro" id="IPR014710">
    <property type="entry name" value="RmlC-like_jellyroll"/>
</dbReference>
<proteinExistence type="predicted"/>
<reference evidence="3 4" key="1">
    <citation type="journal article" date="2016" name="C (Basel)">
        <title>Selective Growth of and Electricity Production by Marine Exoelectrogenic Bacteria in Self-Aggregated Hydrogel of Microbially Reduced Graphene Oxide.</title>
        <authorList>
            <person name="Yoshida N."/>
            <person name="Goto Y."/>
            <person name="Miyata Y."/>
        </authorList>
    </citation>
    <scope>NUCLEOTIDE SEQUENCE [LARGE SCALE GENOMIC DNA]</scope>
    <source>
        <strain evidence="3 4">NIT-T3</strain>
    </source>
</reference>
<dbReference type="InterPro" id="IPR051610">
    <property type="entry name" value="GPI/OXD"/>
</dbReference>
<gene>
    <name evidence="3" type="ORF">DESUT3_31810</name>
</gene>
<evidence type="ECO:0000256" key="1">
    <source>
        <dbReference type="ARBA" id="ARBA00022723"/>
    </source>
</evidence>
<dbReference type="SUPFAM" id="SSF51182">
    <property type="entry name" value="RmlC-like cupins"/>
    <property type="match status" value="1"/>
</dbReference>
<organism evidence="3 4">
    <name type="scientific">Desulfuromonas versatilis</name>
    <dbReference type="NCBI Taxonomy" id="2802975"/>
    <lineage>
        <taxon>Bacteria</taxon>
        <taxon>Pseudomonadati</taxon>
        <taxon>Thermodesulfobacteriota</taxon>
        <taxon>Desulfuromonadia</taxon>
        <taxon>Desulfuromonadales</taxon>
        <taxon>Desulfuromonadaceae</taxon>
        <taxon>Desulfuromonas</taxon>
    </lineage>
</organism>
<dbReference type="Pfam" id="PF07883">
    <property type="entry name" value="Cupin_2"/>
    <property type="match status" value="1"/>
</dbReference>
<dbReference type="RefSeq" id="WP_221249492.1">
    <property type="nucleotide sequence ID" value="NZ_AP024355.1"/>
</dbReference>